<protein>
    <submittedName>
        <fullName evidence="1">Uncharacterized protein</fullName>
    </submittedName>
</protein>
<accession>A0A3M8H5M7</accession>
<keyword evidence="2" id="KW-1185">Reference proteome</keyword>
<name>A0A3M8H5M7_9BACI</name>
<evidence type="ECO:0000313" key="1">
    <source>
        <dbReference type="EMBL" id="RNC97380.1"/>
    </source>
</evidence>
<dbReference type="AlphaFoldDB" id="A0A3M8H5M7"/>
<dbReference type="EMBL" id="RHLQ01000051">
    <property type="protein sequence ID" value="RNC97380.1"/>
    <property type="molecule type" value="Genomic_DNA"/>
</dbReference>
<dbReference type="Proteomes" id="UP000279909">
    <property type="component" value="Unassembled WGS sequence"/>
</dbReference>
<gene>
    <name evidence="1" type="ORF">EC501_15640</name>
</gene>
<reference evidence="1 2" key="1">
    <citation type="journal article" date="2014" name="Int. J. Syst. Evol. Microbiol.">
        <title>Lysinibacillus halotolerans sp. nov., isolated from saline-alkaline soil.</title>
        <authorList>
            <person name="Kong D."/>
            <person name="Wang Y."/>
            <person name="Zhao B."/>
            <person name="Li Y."/>
            <person name="Song J."/>
            <person name="Zhai Y."/>
            <person name="Zhang C."/>
            <person name="Wang H."/>
            <person name="Chen X."/>
            <person name="Zhao B."/>
            <person name="Ruan Z."/>
        </authorList>
    </citation>
    <scope>NUCLEOTIDE SEQUENCE [LARGE SCALE GENOMIC DNA]</scope>
    <source>
        <strain evidence="1 2">MCCC 1A12703</strain>
    </source>
</reference>
<proteinExistence type="predicted"/>
<comment type="caution">
    <text evidence="1">The sequence shown here is derived from an EMBL/GenBank/DDBJ whole genome shotgun (WGS) entry which is preliminary data.</text>
</comment>
<dbReference type="RefSeq" id="WP_122973285.1">
    <property type="nucleotide sequence ID" value="NZ_RHLQ01000051.1"/>
</dbReference>
<organism evidence="1 2">
    <name type="scientific">Lysinibacillus halotolerans</name>
    <dbReference type="NCBI Taxonomy" id="1368476"/>
    <lineage>
        <taxon>Bacteria</taxon>
        <taxon>Bacillati</taxon>
        <taxon>Bacillota</taxon>
        <taxon>Bacilli</taxon>
        <taxon>Bacillales</taxon>
        <taxon>Bacillaceae</taxon>
        <taxon>Lysinibacillus</taxon>
    </lineage>
</organism>
<evidence type="ECO:0000313" key="2">
    <source>
        <dbReference type="Proteomes" id="UP000279909"/>
    </source>
</evidence>
<sequence>MNIVTVKYDQKLFSQYKQLSNELKMEKDLISEKEYWSRWRQLEELRERLRGSIKSSKQIAREIRESGKLVIVKGKIKEPKLLNHISIHNFITLCEKDFGTSKNYILDFNGKIEDVTCRSCLDIYNHCYKNDNNIHEIDNIVDLRCEVCAGYIKFRRDLYIRDNFNLCRKCCKELLGEKYEEDRLKRWKELCYWAIEKLKEKDLSRTKNEFKLQFIPNVIEQFNEKGALSIKQYLIIVDMLSGNSWTFIKNKERELNWCPHTNAIK</sequence>